<evidence type="ECO:0000313" key="1">
    <source>
        <dbReference type="EMBL" id="MFD1982465.1"/>
    </source>
</evidence>
<reference evidence="2" key="1">
    <citation type="journal article" date="2019" name="Int. J. Syst. Evol. Microbiol.">
        <title>The Global Catalogue of Microorganisms (GCM) 10K type strain sequencing project: providing services to taxonomists for standard genome sequencing and annotation.</title>
        <authorList>
            <consortium name="The Broad Institute Genomics Platform"/>
            <consortium name="The Broad Institute Genome Sequencing Center for Infectious Disease"/>
            <person name="Wu L."/>
            <person name="Ma J."/>
        </authorList>
    </citation>
    <scope>NUCLEOTIDE SEQUENCE [LARGE SCALE GENOMIC DNA]</scope>
    <source>
        <strain evidence="2">CGMCC 1.16225</strain>
    </source>
</reference>
<keyword evidence="2" id="KW-1185">Reference proteome</keyword>
<dbReference type="RefSeq" id="WP_379095289.1">
    <property type="nucleotide sequence ID" value="NZ_JBHUGZ010000005.1"/>
</dbReference>
<protein>
    <submittedName>
        <fullName evidence="1">Uncharacterized protein</fullName>
    </submittedName>
</protein>
<sequence>MKLEPDSAPELDAMARAGLTAKQLTDLEALPVRLPLLSLDDIIEEGARIRGAHDDIIGVINAEIDEGDDAVPVVMRRAIAAEYFLRRTCHSIADELQRRRTGVSPRARKMN</sequence>
<proteinExistence type="predicted"/>
<comment type="caution">
    <text evidence="1">The sequence shown here is derived from an EMBL/GenBank/DDBJ whole genome shotgun (WGS) entry which is preliminary data.</text>
</comment>
<gene>
    <name evidence="1" type="ORF">ACFSOZ_07200</name>
</gene>
<accession>A0ABW4U7Y2</accession>
<name>A0ABW4U7Y2_9HYPH</name>
<evidence type="ECO:0000313" key="2">
    <source>
        <dbReference type="Proteomes" id="UP001597405"/>
    </source>
</evidence>
<dbReference type="EMBL" id="JBHUGZ010000005">
    <property type="protein sequence ID" value="MFD1982465.1"/>
    <property type="molecule type" value="Genomic_DNA"/>
</dbReference>
<dbReference type="Proteomes" id="UP001597405">
    <property type="component" value="Unassembled WGS sequence"/>
</dbReference>
<organism evidence="1 2">
    <name type="scientific">Mesorhizobium newzealandense</name>
    <dbReference type="NCBI Taxonomy" id="1300302"/>
    <lineage>
        <taxon>Bacteria</taxon>
        <taxon>Pseudomonadati</taxon>
        <taxon>Pseudomonadota</taxon>
        <taxon>Alphaproteobacteria</taxon>
        <taxon>Hyphomicrobiales</taxon>
        <taxon>Phyllobacteriaceae</taxon>
        <taxon>Mesorhizobium</taxon>
    </lineage>
</organism>